<evidence type="ECO:0000313" key="3">
    <source>
        <dbReference type="Proteomes" id="UP000183894"/>
    </source>
</evidence>
<protein>
    <recommendedName>
        <fullName evidence="4">Lipoprotein</fullName>
    </recommendedName>
</protein>
<proteinExistence type="predicted"/>
<dbReference type="InterPro" id="IPR043826">
    <property type="entry name" value="DUF5803"/>
</dbReference>
<gene>
    <name evidence="2" type="ORF">SAMN04488691_101836</name>
</gene>
<dbReference type="Proteomes" id="UP000183894">
    <property type="component" value="Unassembled WGS sequence"/>
</dbReference>
<organism evidence="2 3">
    <name type="scientific">Haloferax larsenii</name>
    <dbReference type="NCBI Taxonomy" id="302484"/>
    <lineage>
        <taxon>Archaea</taxon>
        <taxon>Methanobacteriati</taxon>
        <taxon>Methanobacteriota</taxon>
        <taxon>Stenosarchaea group</taxon>
        <taxon>Halobacteria</taxon>
        <taxon>Halobacteriales</taxon>
        <taxon>Haloferacaceae</taxon>
        <taxon>Haloferax</taxon>
    </lineage>
</organism>
<dbReference type="Pfam" id="PF19119">
    <property type="entry name" value="DUF5803"/>
    <property type="match status" value="1"/>
</dbReference>
<evidence type="ECO:0008006" key="4">
    <source>
        <dbReference type="Google" id="ProtNLM"/>
    </source>
</evidence>
<keyword evidence="1" id="KW-0812">Transmembrane</keyword>
<evidence type="ECO:0000256" key="1">
    <source>
        <dbReference type="SAM" id="Phobius"/>
    </source>
</evidence>
<evidence type="ECO:0000313" key="2">
    <source>
        <dbReference type="EMBL" id="SEK59588.1"/>
    </source>
</evidence>
<dbReference type="PROSITE" id="PS51257">
    <property type="entry name" value="PROKAR_LIPOPROTEIN"/>
    <property type="match status" value="1"/>
</dbReference>
<dbReference type="RefSeq" id="WP_074792267.1">
    <property type="nucleotide sequence ID" value="NZ_FOAD01000001.1"/>
</dbReference>
<sequence length="261" mass="28548">MNKRLLVGFAGVALLLVTAGCLGGTSSVASDRLDADPAETYAWESDVDAHITVQDNGRFRAVYDVNSSSLELYRFDGFGSRTPLSVEALRYRYENGTVVNGTELRARGGDVTRNNRITNVTLPADANGDGKLAFTSSSTPKRFALPVLVEGSYEVVLPPNRRVDFPIFGSVQPSGYETEVVGDQLHIEWTNVTARNVVVQFYLQRDLGIFAVIAAVSILVGGAGMLYYRRQIEALRERREELGLDVEVDDDDRRGPPPGMG</sequence>
<dbReference type="AlphaFoldDB" id="A0A1H7IAX8"/>
<reference evidence="2 3" key="1">
    <citation type="submission" date="2016-10" db="EMBL/GenBank/DDBJ databases">
        <authorList>
            <person name="de Groot N.N."/>
        </authorList>
    </citation>
    <scope>NUCLEOTIDE SEQUENCE [LARGE SCALE GENOMIC DNA]</scope>
    <source>
        <strain evidence="2 3">CDM_5</strain>
    </source>
</reference>
<name>A0A1H7IAX8_HALLR</name>
<accession>A0A1H7IAX8</accession>
<dbReference type="OrthoDB" id="312630at2157"/>
<feature type="transmembrane region" description="Helical" evidence="1">
    <location>
        <begin position="207"/>
        <end position="228"/>
    </location>
</feature>
<keyword evidence="1" id="KW-0472">Membrane</keyword>
<dbReference type="EMBL" id="FOAD01000001">
    <property type="protein sequence ID" value="SEK59588.1"/>
    <property type="molecule type" value="Genomic_DNA"/>
</dbReference>
<keyword evidence="1" id="KW-1133">Transmembrane helix</keyword>